<keyword evidence="10 15" id="KW-0378">Hydrolase</keyword>
<gene>
    <name evidence="21" type="ORF">fugu_002248</name>
</gene>
<dbReference type="Pfam" id="PF00594">
    <property type="entry name" value="Gla"/>
    <property type="match status" value="2"/>
</dbReference>
<keyword evidence="12 14" id="KW-1015">Disulfide bond</keyword>
<dbReference type="SMART" id="SM00179">
    <property type="entry name" value="EGF_CA"/>
    <property type="match status" value="2"/>
</dbReference>
<dbReference type="GO" id="GO:0006508">
    <property type="term" value="P:proteolysis"/>
    <property type="evidence" value="ECO:0007669"/>
    <property type="project" value="UniProtKB-KW"/>
</dbReference>
<dbReference type="PRINTS" id="PR00001">
    <property type="entry name" value="GLABLOOD"/>
</dbReference>
<evidence type="ECO:0000256" key="3">
    <source>
        <dbReference type="ARBA" id="ARBA00012181"/>
    </source>
</evidence>
<dbReference type="InterPro" id="IPR000294">
    <property type="entry name" value="GLA_domain"/>
</dbReference>
<dbReference type="PROSITE" id="PS00011">
    <property type="entry name" value="GLA_1"/>
    <property type="match status" value="2"/>
</dbReference>
<feature type="domain" description="Peptidase S1" evidence="19">
    <location>
        <begin position="704"/>
        <end position="936"/>
    </location>
</feature>
<dbReference type="PROSITE" id="PS50240">
    <property type="entry name" value="TRYPSIN_DOM"/>
    <property type="match status" value="2"/>
</dbReference>
<organism evidence="21 22">
    <name type="scientific">Takifugu bimaculatus</name>
    <dbReference type="NCBI Taxonomy" id="433685"/>
    <lineage>
        <taxon>Eukaryota</taxon>
        <taxon>Metazoa</taxon>
        <taxon>Chordata</taxon>
        <taxon>Craniata</taxon>
        <taxon>Vertebrata</taxon>
        <taxon>Euteleostomi</taxon>
        <taxon>Actinopterygii</taxon>
        <taxon>Neopterygii</taxon>
        <taxon>Teleostei</taxon>
        <taxon>Neoteleostei</taxon>
        <taxon>Acanthomorphata</taxon>
        <taxon>Eupercaria</taxon>
        <taxon>Tetraodontiformes</taxon>
        <taxon>Tetradontoidea</taxon>
        <taxon>Tetraodontidae</taxon>
        <taxon>Takifugu</taxon>
    </lineage>
</organism>
<dbReference type="Pfam" id="PF00008">
    <property type="entry name" value="EGF"/>
    <property type="match status" value="1"/>
</dbReference>
<evidence type="ECO:0000256" key="2">
    <source>
        <dbReference type="ARBA" id="ARBA00004613"/>
    </source>
</evidence>
<dbReference type="EMBL" id="SWLE01000012">
    <property type="protein sequence ID" value="TNM94072.1"/>
    <property type="molecule type" value="Genomic_DNA"/>
</dbReference>
<protein>
    <recommendedName>
        <fullName evidence="3">coagulation factor Xa</fullName>
        <ecNumber evidence="3">3.4.21.6</ecNumber>
    </recommendedName>
</protein>
<feature type="region of interest" description="Disordered" evidence="16">
    <location>
        <begin position="654"/>
        <end position="697"/>
    </location>
</feature>
<dbReference type="InterPro" id="IPR043504">
    <property type="entry name" value="Peptidase_S1_PA_chymotrypsin"/>
</dbReference>
<comment type="caution">
    <text evidence="21">The sequence shown here is derived from an EMBL/GenBank/DDBJ whole genome shotgun (WGS) entry which is preliminary data.</text>
</comment>
<dbReference type="Pfam" id="PF14670">
    <property type="entry name" value="FXa_inhibition"/>
    <property type="match status" value="2"/>
</dbReference>
<dbReference type="EC" id="3.4.21.6" evidence="3"/>
<dbReference type="FunFam" id="2.10.25.10:FF:000162">
    <property type="entry name" value="Coagulation factor X (Predicted)"/>
    <property type="match status" value="1"/>
</dbReference>
<feature type="domain" description="Peptidase S1" evidence="19">
    <location>
        <begin position="192"/>
        <end position="479"/>
    </location>
</feature>
<dbReference type="Gene3D" id="2.40.10.10">
    <property type="entry name" value="Trypsin-like serine proteases"/>
    <property type="match status" value="4"/>
</dbReference>
<dbReference type="Pfam" id="PF00089">
    <property type="entry name" value="Trypsin"/>
    <property type="match status" value="2"/>
</dbReference>
<evidence type="ECO:0000256" key="17">
    <source>
        <dbReference type="SAM" id="SignalP"/>
    </source>
</evidence>
<dbReference type="SMART" id="SM00020">
    <property type="entry name" value="Tryp_SPc"/>
    <property type="match status" value="2"/>
</dbReference>
<evidence type="ECO:0000256" key="7">
    <source>
        <dbReference type="ARBA" id="ARBA00022670"/>
    </source>
</evidence>
<feature type="domain" description="EGF-like" evidence="18">
    <location>
        <begin position="84"/>
        <end position="120"/>
    </location>
</feature>
<sequence>MLIRICCTVWILFSATAAAAVFVERDDASTVLQRRRRANSGFLEEMQQGNLKRECIEEICNYEEAREVFEDDAQTRKFWETYNRHDPCSVMPCQNNGVCVSMGNTYQCHCPEGFGGQRCETKAEDFLKCLYQNGQCQHFCDGSGASRKCFCAHGYTLASDGRQCIAEVEFPCGQLPPPETGPDQTVVGQTRMVGANHCPKGECPWQVLVQLHGQSHCGGVLIRPDWVITAAHCVTGKQPQHLSVVAGEHNLDNDDGTEQKIPVARVFAHEGYVSETGDKDIALLHLNASVTLNRGVIPVCLPTKDLAERELLMTRYHTVSGWGKRTNGGNEDRGVVNTAPVSPFLRKFSVPIIPNPQCSHRSQFNFTDNMLCAGYLEGNQQSCRGDDGSPLVTLYGSTSLPDRSAMHSGMSEDKPRPLRSVRRQPPPTSLSLTSRCPLHPSSLHPTQSGSNSSIQHTKVHFQRIEPSTRAMFWLHRLSLGFLLINLATAHIAFLDKTGASQLLSRQRRANSLFEELKQGNMERECNEEQCSKEEAREIFEDDDKTNEFWAKYYDGDACKSTPCVNKGRCKDGIGSYTCFCLSGYQGFNCEIVIPQLCENENGGCEHFCKVVRGNVQCSCADGYELAPDDKSCQSNETFRCGGIITENVRTILRYRPNTNTNGTKSDNSSSTNSTEQEDEEFSSGTSQRKAHDASDHEMSTMTRIVNGEDCPPGECPWQAVLLNEEHRWFCGGTILNEYIILTAAHCMNETRYFYIRLGESDMLENEGTEAMYEVETILAHYNYKRNTYHNDIALIKLTKPIKYSRFILPACIPEQEFAESVLMQQSDGMISGFGRLGGNRQTSPILKRLTIPFVERRTCMESTTLRISARMFCAGYDEIAKDACQGDSGGPHVTRYRNTYFITGIVSWGEGCAQKGKYGVYTQVSKYIRWIRDGINTLIPKGQSTRLKRHYWPHQTHRWLGIKKINQTVHLRFKFKISHRNHRRLQFNSCCSASEFLRVLFRVLQFLIRAIRKCRRVIRRRQSFHCKTSTSVM</sequence>
<comment type="subcellular location">
    <subcellularLocation>
        <location evidence="2">Secreted</location>
    </subcellularLocation>
</comment>
<keyword evidence="22" id="KW-1185">Reference proteome</keyword>
<dbReference type="InterPro" id="IPR001881">
    <property type="entry name" value="EGF-like_Ca-bd_dom"/>
</dbReference>
<accession>A0A4Z2BQ70</accession>
<evidence type="ECO:0000256" key="11">
    <source>
        <dbReference type="ARBA" id="ARBA00022837"/>
    </source>
</evidence>
<dbReference type="InterPro" id="IPR018114">
    <property type="entry name" value="TRYPSIN_HIS"/>
</dbReference>
<dbReference type="InterPro" id="IPR017857">
    <property type="entry name" value="Coagulation_fac-like_Gla_dom"/>
</dbReference>
<evidence type="ECO:0000256" key="15">
    <source>
        <dbReference type="RuleBase" id="RU363034"/>
    </source>
</evidence>
<evidence type="ECO:0000313" key="22">
    <source>
        <dbReference type="Proteomes" id="UP000516260"/>
    </source>
</evidence>
<evidence type="ECO:0000313" key="21">
    <source>
        <dbReference type="EMBL" id="TNM94072.1"/>
    </source>
</evidence>
<dbReference type="SUPFAM" id="SSF57196">
    <property type="entry name" value="EGF/Laminin"/>
    <property type="match status" value="2"/>
</dbReference>
<dbReference type="InterPro" id="IPR000152">
    <property type="entry name" value="EGF-type_Asp/Asn_hydroxyl_site"/>
</dbReference>
<dbReference type="InterPro" id="IPR033116">
    <property type="entry name" value="TRYPSIN_SER"/>
</dbReference>
<feature type="region of interest" description="Disordered" evidence="16">
    <location>
        <begin position="399"/>
        <end position="455"/>
    </location>
</feature>
<dbReference type="Proteomes" id="UP000516260">
    <property type="component" value="Chromosome 2"/>
</dbReference>
<dbReference type="PROSITE" id="PS50026">
    <property type="entry name" value="EGF_3"/>
    <property type="match status" value="2"/>
</dbReference>
<keyword evidence="11" id="KW-0106">Calcium</keyword>
<dbReference type="CDD" id="cd00054">
    <property type="entry name" value="EGF_CA"/>
    <property type="match status" value="2"/>
</dbReference>
<feature type="domain" description="Gla" evidence="20">
    <location>
        <begin position="38"/>
        <end position="84"/>
    </location>
</feature>
<reference evidence="21 22" key="1">
    <citation type="submission" date="2019-04" db="EMBL/GenBank/DDBJ databases">
        <title>The sequence and de novo assembly of Takifugu bimaculatus genome using PacBio and Hi-C technologies.</title>
        <authorList>
            <person name="Xu P."/>
            <person name="Liu B."/>
            <person name="Zhou Z."/>
        </authorList>
    </citation>
    <scope>NUCLEOTIDE SEQUENCE [LARGE SCALE GENOMIC DNA]</scope>
    <source>
        <strain evidence="21">TB-2018</strain>
        <tissue evidence="21">Muscle</tissue>
    </source>
</reference>
<feature type="domain" description="EGF-like" evidence="18">
    <location>
        <begin position="554"/>
        <end position="590"/>
    </location>
</feature>
<dbReference type="CDD" id="cd00190">
    <property type="entry name" value="Tryp_SPc"/>
    <property type="match status" value="2"/>
</dbReference>
<dbReference type="PROSITE" id="PS01186">
    <property type="entry name" value="EGF_2"/>
    <property type="match status" value="2"/>
</dbReference>
<evidence type="ECO:0000256" key="14">
    <source>
        <dbReference type="PROSITE-ProRule" id="PRU00076"/>
    </source>
</evidence>
<keyword evidence="15" id="KW-0720">Serine protease</keyword>
<evidence type="ECO:0000259" key="20">
    <source>
        <dbReference type="PROSITE" id="PS50998"/>
    </source>
</evidence>
<dbReference type="FunFam" id="2.10.25.10:FF:000434">
    <property type="entry name" value="Predicted protein"/>
    <property type="match status" value="1"/>
</dbReference>
<dbReference type="GO" id="GO:0005615">
    <property type="term" value="C:extracellular space"/>
    <property type="evidence" value="ECO:0007669"/>
    <property type="project" value="TreeGrafter"/>
</dbReference>
<dbReference type="PROSITE" id="PS00010">
    <property type="entry name" value="ASX_HYDROXYL"/>
    <property type="match status" value="1"/>
</dbReference>
<name>A0A4Z2BQ70_9TELE</name>
<feature type="domain" description="Gla" evidence="20">
    <location>
        <begin position="508"/>
        <end position="554"/>
    </location>
</feature>
<evidence type="ECO:0000256" key="1">
    <source>
        <dbReference type="ARBA" id="ARBA00001239"/>
    </source>
</evidence>
<dbReference type="InterPro" id="IPR035972">
    <property type="entry name" value="GLA-like_dom_SF"/>
</dbReference>
<dbReference type="InterPro" id="IPR001254">
    <property type="entry name" value="Trypsin_dom"/>
</dbReference>
<keyword evidence="5" id="KW-0964">Secreted</keyword>
<evidence type="ECO:0000256" key="10">
    <source>
        <dbReference type="ARBA" id="ARBA00022801"/>
    </source>
</evidence>
<keyword evidence="7 15" id="KW-0645">Protease</keyword>
<dbReference type="InterPro" id="IPR050442">
    <property type="entry name" value="Peptidase_S1_coag_factors"/>
</dbReference>
<dbReference type="Gene3D" id="4.10.740.10">
    <property type="entry name" value="Coagulation Factor IX"/>
    <property type="match status" value="2"/>
</dbReference>
<evidence type="ECO:0000256" key="9">
    <source>
        <dbReference type="ARBA" id="ARBA00022737"/>
    </source>
</evidence>
<dbReference type="InterPro" id="IPR009003">
    <property type="entry name" value="Peptidase_S1_PA"/>
</dbReference>
<dbReference type="InterPro" id="IPR001314">
    <property type="entry name" value="Peptidase_S1A"/>
</dbReference>
<dbReference type="PANTHER" id="PTHR24278">
    <property type="entry name" value="COAGULATION FACTOR"/>
    <property type="match status" value="1"/>
</dbReference>
<keyword evidence="8 17" id="KW-0732">Signal</keyword>
<dbReference type="AlphaFoldDB" id="A0A4Z2BQ70"/>
<keyword evidence="13" id="KW-0325">Glycoprotein</keyword>
<evidence type="ECO:0000259" key="19">
    <source>
        <dbReference type="PROSITE" id="PS50240"/>
    </source>
</evidence>
<dbReference type="PROSITE" id="PS00022">
    <property type="entry name" value="EGF_1"/>
    <property type="match status" value="2"/>
</dbReference>
<dbReference type="GO" id="GO:0005509">
    <property type="term" value="F:calcium ion binding"/>
    <property type="evidence" value="ECO:0007669"/>
    <property type="project" value="InterPro"/>
</dbReference>
<evidence type="ECO:0000256" key="5">
    <source>
        <dbReference type="ARBA" id="ARBA00022525"/>
    </source>
</evidence>
<feature type="chain" id="PRO_5021357161" description="coagulation factor Xa" evidence="17">
    <location>
        <begin position="21"/>
        <end position="1033"/>
    </location>
</feature>
<evidence type="ECO:0000256" key="12">
    <source>
        <dbReference type="ARBA" id="ARBA00023157"/>
    </source>
</evidence>
<dbReference type="GO" id="GO:0004252">
    <property type="term" value="F:serine-type endopeptidase activity"/>
    <property type="evidence" value="ECO:0007669"/>
    <property type="project" value="UniProtKB-EC"/>
</dbReference>
<dbReference type="FunFam" id="2.40.10.10:FF:000013">
    <property type="entry name" value="Coagulation factor X"/>
    <property type="match status" value="2"/>
</dbReference>
<evidence type="ECO:0000259" key="18">
    <source>
        <dbReference type="PROSITE" id="PS50026"/>
    </source>
</evidence>
<feature type="compositionally biased region" description="Low complexity" evidence="16">
    <location>
        <begin position="657"/>
        <end position="674"/>
    </location>
</feature>
<keyword evidence="4" id="KW-0301">Gamma-carboxyglutamic acid</keyword>
<dbReference type="PRINTS" id="PR00722">
    <property type="entry name" value="CHYMOTRYPSIN"/>
</dbReference>
<dbReference type="InterPro" id="IPR000742">
    <property type="entry name" value="EGF"/>
</dbReference>
<dbReference type="SMART" id="SM00069">
    <property type="entry name" value="GLA"/>
    <property type="match status" value="2"/>
</dbReference>
<evidence type="ECO:0000256" key="6">
    <source>
        <dbReference type="ARBA" id="ARBA00022536"/>
    </source>
</evidence>
<keyword evidence="9" id="KW-0677">Repeat</keyword>
<comment type="catalytic activity">
    <reaction evidence="1">
        <text>Selective cleavage of Arg-|-Thr and then Arg-|-Ile bonds in prothrombin to form thrombin.</text>
        <dbReference type="EC" id="3.4.21.6"/>
    </reaction>
</comment>
<dbReference type="SUPFAM" id="SSF57630">
    <property type="entry name" value="GLA-domain"/>
    <property type="match status" value="2"/>
</dbReference>
<proteinExistence type="predicted"/>
<comment type="caution">
    <text evidence="14">Lacks conserved residue(s) required for the propagation of feature annotation.</text>
</comment>
<evidence type="ECO:0000256" key="4">
    <source>
        <dbReference type="ARBA" id="ARBA00022479"/>
    </source>
</evidence>
<dbReference type="FunFam" id="4.10.740.10:FF:000001">
    <property type="entry name" value="vitamin K-dependent protein S"/>
    <property type="match status" value="2"/>
</dbReference>
<dbReference type="SMART" id="SM00181">
    <property type="entry name" value="EGF"/>
    <property type="match status" value="4"/>
</dbReference>
<dbReference type="PROSITE" id="PS00135">
    <property type="entry name" value="TRYPSIN_SER"/>
    <property type="match status" value="1"/>
</dbReference>
<dbReference type="PROSITE" id="PS50998">
    <property type="entry name" value="GLA_2"/>
    <property type="match status" value="2"/>
</dbReference>
<evidence type="ECO:0000256" key="8">
    <source>
        <dbReference type="ARBA" id="ARBA00022729"/>
    </source>
</evidence>
<feature type="disulfide bond" evidence="14">
    <location>
        <begin position="580"/>
        <end position="589"/>
    </location>
</feature>
<keyword evidence="6 14" id="KW-0245">EGF-like domain</keyword>
<dbReference type="PANTHER" id="PTHR24278:SF28">
    <property type="entry name" value="COAGULATION FACTOR X"/>
    <property type="match status" value="1"/>
</dbReference>
<feature type="compositionally biased region" description="Polar residues" evidence="16">
    <location>
        <begin position="443"/>
        <end position="455"/>
    </location>
</feature>
<evidence type="ECO:0000256" key="16">
    <source>
        <dbReference type="SAM" id="MobiDB-lite"/>
    </source>
</evidence>
<dbReference type="PROSITE" id="PS00134">
    <property type="entry name" value="TRYPSIN_HIS"/>
    <property type="match status" value="2"/>
</dbReference>
<dbReference type="Gene3D" id="2.10.25.10">
    <property type="entry name" value="Laminin"/>
    <property type="match status" value="4"/>
</dbReference>
<feature type="disulfide bond" evidence="14">
    <location>
        <begin position="110"/>
        <end position="119"/>
    </location>
</feature>
<evidence type="ECO:0000256" key="13">
    <source>
        <dbReference type="ARBA" id="ARBA00023180"/>
    </source>
</evidence>
<feature type="signal peptide" evidence="17">
    <location>
        <begin position="1"/>
        <end position="20"/>
    </location>
</feature>
<dbReference type="SUPFAM" id="SSF50494">
    <property type="entry name" value="Trypsin-like serine proteases"/>
    <property type="match status" value="2"/>
</dbReference>